<sequence length="671" mass="76599">MKTLYNIFYGNSSLKKEATDVEEGLPLLPEVNRPVGSVQRRVVWDGDDISINVFDFLAPPHLIHAIGLVCKQWRHLSSYSFLVWNKFLPNHFVAQQAERDYCQTYLDWLAMGWRCENEEFTSKRIVSPFGGFITTMATLADRLILGSNRGFISVLDTQKTKLLSSTRIQAGHAIQCLDALAGCLALATVDEKYLKSEEQYFKRLVNPSAVKGTLQFWHLETLTPDKTVEFDHTVKSIKIHAFEDKRGTQTIVAVHVYGNRLFIFDRGGQVLDSLAHVSSFCLNDDELFVMRRENGERFMAYYRLQSGETPYLKELKKHKTPLPLLTVGMNAASKTLFLYSGKAFYEIDRQDWLEDRVDCLQATTIKNIKKIVHLSLERKIAVTEVRDPNVLPMYALTFFNKNRIEATWFACGYRFNFVPFVVIADKKCYVLGSREPMQRVDETLALDCYDLTSPNYLGQLASKINWVTGKRSFCSYILSEKKWAVFGIPFLMGQAALGLAGASVLGAHDLVPSKLLNTIQFVHLLASGLLVLTYPLSMHRVYQEESIVSMRLLASMMFLPLALLTSHKLKWSQSQFLEMLNGFLLWRIKKIRQDSQKESQQLEPTDSLQAICPISRAPIRHPVESDGKWFEKSWHLEFLEYAFMISGETTGDFEMNDGRESEEFSPPGANV</sequence>
<dbReference type="InterPro" id="IPR036047">
    <property type="entry name" value="F-box-like_dom_sf"/>
</dbReference>
<dbReference type="InParanoid" id="A0A0U5EUT3"/>
<keyword evidence="3" id="KW-1185">Reference proteome</keyword>
<dbReference type="CDD" id="cd09917">
    <property type="entry name" value="F-box_SF"/>
    <property type="match status" value="1"/>
</dbReference>
<evidence type="ECO:0008006" key="4">
    <source>
        <dbReference type="Google" id="ProtNLM"/>
    </source>
</evidence>
<organism evidence="2 3">
    <name type="scientific">Candidatus Protochlamydia naegleriophila</name>
    <dbReference type="NCBI Taxonomy" id="389348"/>
    <lineage>
        <taxon>Bacteria</taxon>
        <taxon>Pseudomonadati</taxon>
        <taxon>Chlamydiota</taxon>
        <taxon>Chlamydiia</taxon>
        <taxon>Parachlamydiales</taxon>
        <taxon>Parachlamydiaceae</taxon>
        <taxon>Candidatus Protochlamydia</taxon>
    </lineage>
</organism>
<evidence type="ECO:0000313" key="3">
    <source>
        <dbReference type="Proteomes" id="UP000069902"/>
    </source>
</evidence>
<evidence type="ECO:0000256" key="1">
    <source>
        <dbReference type="SAM" id="MobiDB-lite"/>
    </source>
</evidence>
<evidence type="ECO:0000313" key="2">
    <source>
        <dbReference type="EMBL" id="CUI17921.1"/>
    </source>
</evidence>
<dbReference type="RefSeq" id="WP_059062155.1">
    <property type="nucleotide sequence ID" value="NZ_LN879502.1"/>
</dbReference>
<dbReference type="SUPFAM" id="SSF81383">
    <property type="entry name" value="F-box domain"/>
    <property type="match status" value="1"/>
</dbReference>
<dbReference type="PATRIC" id="fig|389348.3.peg.2607"/>
<name>A0A0U5EUT3_9BACT</name>
<dbReference type="AlphaFoldDB" id="A0A0U5EUT3"/>
<reference evidence="3" key="1">
    <citation type="submission" date="2015-09" db="EMBL/GenBank/DDBJ databases">
        <authorList>
            <person name="Bertelli C."/>
        </authorList>
    </citation>
    <scope>NUCLEOTIDE SEQUENCE [LARGE SCALE GENOMIC DNA]</scope>
    <source>
        <strain evidence="3">KNic</strain>
    </source>
</reference>
<accession>A0A0U5EUT3</accession>
<dbReference type="Proteomes" id="UP000069902">
    <property type="component" value="Chromosome cPNK"/>
</dbReference>
<dbReference type="InterPro" id="IPR036322">
    <property type="entry name" value="WD40_repeat_dom_sf"/>
</dbReference>
<dbReference type="STRING" id="389348.PNK_2323"/>
<dbReference type="KEGG" id="pnl:PNK_2323"/>
<dbReference type="EMBL" id="LN879502">
    <property type="protein sequence ID" value="CUI17921.1"/>
    <property type="molecule type" value="Genomic_DNA"/>
</dbReference>
<feature type="region of interest" description="Disordered" evidence="1">
    <location>
        <begin position="652"/>
        <end position="671"/>
    </location>
</feature>
<proteinExistence type="predicted"/>
<gene>
    <name evidence="2" type="ORF">PNK_2323</name>
</gene>
<protein>
    <recommendedName>
        <fullName evidence="4">F-box domain-containing protein</fullName>
    </recommendedName>
</protein>
<dbReference type="SUPFAM" id="SSF50978">
    <property type="entry name" value="WD40 repeat-like"/>
    <property type="match status" value="1"/>
</dbReference>